<evidence type="ECO:0000256" key="2">
    <source>
        <dbReference type="ARBA" id="ARBA00022448"/>
    </source>
</evidence>
<dbReference type="InterPro" id="IPR004682">
    <property type="entry name" value="TRAP_DctP"/>
</dbReference>
<dbReference type="PANTHER" id="PTHR33376:SF7">
    <property type="entry name" value="C4-DICARBOXYLATE-BINDING PROTEIN DCTB"/>
    <property type="match status" value="1"/>
</dbReference>
<keyword evidence="3 4" id="KW-0732">Signal</keyword>
<dbReference type="CDD" id="cd13603">
    <property type="entry name" value="PBP2_TRAP_Siap_TeaA_like"/>
    <property type="match status" value="1"/>
</dbReference>
<evidence type="ECO:0000256" key="4">
    <source>
        <dbReference type="SAM" id="SignalP"/>
    </source>
</evidence>
<dbReference type="RefSeq" id="WP_307339219.1">
    <property type="nucleotide sequence ID" value="NZ_JAUSUQ010000007.1"/>
</dbReference>
<dbReference type="PANTHER" id="PTHR33376">
    <property type="match status" value="1"/>
</dbReference>
<reference evidence="5 6" key="1">
    <citation type="submission" date="2023-07" db="EMBL/GenBank/DDBJ databases">
        <title>Genomic Encyclopedia of Type Strains, Phase IV (KMG-IV): sequencing the most valuable type-strain genomes for metagenomic binning, comparative biology and taxonomic classification.</title>
        <authorList>
            <person name="Goeker M."/>
        </authorList>
    </citation>
    <scope>NUCLEOTIDE SEQUENCE [LARGE SCALE GENOMIC DNA]</scope>
    <source>
        <strain evidence="5 6">DSM 17740</strain>
    </source>
</reference>
<feature type="signal peptide" evidence="4">
    <location>
        <begin position="1"/>
        <end position="19"/>
    </location>
</feature>
<name>A0ABU0CTE0_9BACI</name>
<keyword evidence="6" id="KW-1185">Reference proteome</keyword>
<dbReference type="NCBIfam" id="NF037995">
    <property type="entry name" value="TRAP_S1"/>
    <property type="match status" value="1"/>
</dbReference>
<dbReference type="EMBL" id="JAUSUQ010000007">
    <property type="protein sequence ID" value="MDQ0339363.1"/>
    <property type="molecule type" value="Genomic_DNA"/>
</dbReference>
<organism evidence="5 6">
    <name type="scientific">Caldalkalibacillus uzonensis</name>
    <dbReference type="NCBI Taxonomy" id="353224"/>
    <lineage>
        <taxon>Bacteria</taxon>
        <taxon>Bacillati</taxon>
        <taxon>Bacillota</taxon>
        <taxon>Bacilli</taxon>
        <taxon>Bacillales</taxon>
        <taxon>Bacillaceae</taxon>
        <taxon>Caldalkalibacillus</taxon>
    </lineage>
</organism>
<feature type="chain" id="PRO_5046666614" evidence="4">
    <location>
        <begin position="20"/>
        <end position="353"/>
    </location>
</feature>
<gene>
    <name evidence="5" type="ORF">J2S00_002150</name>
</gene>
<evidence type="ECO:0000256" key="1">
    <source>
        <dbReference type="ARBA" id="ARBA00009023"/>
    </source>
</evidence>
<evidence type="ECO:0000256" key="3">
    <source>
        <dbReference type="ARBA" id="ARBA00022729"/>
    </source>
</evidence>
<dbReference type="Proteomes" id="UP001232445">
    <property type="component" value="Unassembled WGS sequence"/>
</dbReference>
<dbReference type="PROSITE" id="PS51257">
    <property type="entry name" value="PROKAR_LIPOPROTEIN"/>
    <property type="match status" value="1"/>
</dbReference>
<keyword evidence="2" id="KW-0813">Transport</keyword>
<accession>A0ABU0CTE0</accession>
<dbReference type="NCBIfam" id="TIGR00787">
    <property type="entry name" value="dctP"/>
    <property type="match status" value="1"/>
</dbReference>
<sequence length="353" mass="39672">MIKNNLLFSIILLIAIVLAGCGDSSVSSTDDGNQQDIESKVDEGNNEEYVINFAHVVRSSTAKGQAAEKFAELIEARTDGRIKVEVYPDSQLGNDREITEQMQSGTIQMNAPFTGVLPSFVPQFQVFDLPFLFNDRDVAYKAMHGELGVLLNEYLSQQGLRALGYWDGGFKHLTNSVRPIEKPEDMEGLKFRASQSPLLIAQFRALDAGGVSIDFSELYTALQNKTVDGQENPLSNIVSQKFYEVQDYLTLSAHGYMGYVWLISENFYQQLPDDLKQILEEVAKEVTEWQWEQAAANEEKYMEELKASGIQITELTPENREAFIQATRSVYDEFMEIEGSEQLLEAVRKASGN</sequence>
<evidence type="ECO:0000313" key="5">
    <source>
        <dbReference type="EMBL" id="MDQ0339363.1"/>
    </source>
</evidence>
<dbReference type="Gene3D" id="3.40.190.170">
    <property type="entry name" value="Bacterial extracellular solute-binding protein, family 7"/>
    <property type="match status" value="1"/>
</dbReference>
<proteinExistence type="inferred from homology"/>
<protein>
    <submittedName>
        <fullName evidence="5">C4-dicarboxylate-binding protein DctP</fullName>
    </submittedName>
</protein>
<comment type="similarity">
    <text evidence="1">Belongs to the bacterial solute-binding protein 7 family.</text>
</comment>
<dbReference type="PIRSF" id="PIRSF006470">
    <property type="entry name" value="DctB"/>
    <property type="match status" value="1"/>
</dbReference>
<dbReference type="InterPro" id="IPR038404">
    <property type="entry name" value="TRAP_DctP_sf"/>
</dbReference>
<evidence type="ECO:0000313" key="6">
    <source>
        <dbReference type="Proteomes" id="UP001232445"/>
    </source>
</evidence>
<dbReference type="Pfam" id="PF03480">
    <property type="entry name" value="DctP"/>
    <property type="match status" value="1"/>
</dbReference>
<comment type="caution">
    <text evidence="5">The sequence shown here is derived from an EMBL/GenBank/DDBJ whole genome shotgun (WGS) entry which is preliminary data.</text>
</comment>
<dbReference type="InterPro" id="IPR018389">
    <property type="entry name" value="DctP_fam"/>
</dbReference>